<proteinExistence type="predicted"/>
<dbReference type="EMBL" id="JACGWL010000718">
    <property type="protein sequence ID" value="KAK4382310.1"/>
    <property type="molecule type" value="Genomic_DNA"/>
</dbReference>
<accession>A0AAE1T6D4</accession>
<organism evidence="1 2">
    <name type="scientific">Sesamum angolense</name>
    <dbReference type="NCBI Taxonomy" id="2727404"/>
    <lineage>
        <taxon>Eukaryota</taxon>
        <taxon>Viridiplantae</taxon>
        <taxon>Streptophyta</taxon>
        <taxon>Embryophyta</taxon>
        <taxon>Tracheophyta</taxon>
        <taxon>Spermatophyta</taxon>
        <taxon>Magnoliopsida</taxon>
        <taxon>eudicotyledons</taxon>
        <taxon>Gunneridae</taxon>
        <taxon>Pentapetalae</taxon>
        <taxon>asterids</taxon>
        <taxon>lamiids</taxon>
        <taxon>Lamiales</taxon>
        <taxon>Pedaliaceae</taxon>
        <taxon>Sesamum</taxon>
    </lineage>
</organism>
<comment type="caution">
    <text evidence="1">The sequence shown here is derived from an EMBL/GenBank/DDBJ whole genome shotgun (WGS) entry which is preliminary data.</text>
</comment>
<dbReference type="InterPro" id="IPR004242">
    <property type="entry name" value="Transposase_21"/>
</dbReference>
<reference evidence="1" key="1">
    <citation type="submission" date="2020-06" db="EMBL/GenBank/DDBJ databases">
        <authorList>
            <person name="Li T."/>
            <person name="Hu X."/>
            <person name="Zhang T."/>
            <person name="Song X."/>
            <person name="Zhang H."/>
            <person name="Dai N."/>
            <person name="Sheng W."/>
            <person name="Hou X."/>
            <person name="Wei L."/>
        </authorList>
    </citation>
    <scope>NUCLEOTIDE SEQUENCE</scope>
    <source>
        <strain evidence="1">K16</strain>
        <tissue evidence="1">Leaf</tissue>
    </source>
</reference>
<dbReference type="PANTHER" id="PTHR10775">
    <property type="entry name" value="OS08G0208400 PROTEIN"/>
    <property type="match status" value="1"/>
</dbReference>
<keyword evidence="2" id="KW-1185">Reference proteome</keyword>
<sequence length="299" mass="34038">MDWAQRMVFYAAGLSYFAYSHESVPDDGMRSCPVDVSTSSYVYGGGGLYDYDELGLADRFSNIVHARDQPLWDGSNQSQLGVIAKLVDIKADGHIYECIYDRISQWADRISPSDHTLPGDYYSTKKFVKDLDLPVEKIHACKNSCMLYWKEMSIWSTANIVGVRLYSSRATVEHMMWHAIHQPEDGLTCHPPHAEAWKHFDQMYSDFAEEPRNVRLGLYTDGFAPHSRKVCYFACHKQFLPALHSYRRNKKAFMKNCVENKVARPKLTGDQILDRVANISTAVEMPLLLPDGYSTITSG</sequence>
<evidence type="ECO:0000313" key="1">
    <source>
        <dbReference type="EMBL" id="KAK4382310.1"/>
    </source>
</evidence>
<dbReference type="PANTHER" id="PTHR10775:SF183">
    <property type="entry name" value="TRANSPOSON, EN_SPM-LIKE, TRANSPOSASE-ASSOCIATED DOMAIN PROTEIN-RELATED"/>
    <property type="match status" value="1"/>
</dbReference>
<gene>
    <name evidence="1" type="ORF">Sango_2884300</name>
</gene>
<dbReference type="Pfam" id="PF02992">
    <property type="entry name" value="Transposase_21"/>
    <property type="match status" value="1"/>
</dbReference>
<dbReference type="Proteomes" id="UP001289374">
    <property type="component" value="Unassembled WGS sequence"/>
</dbReference>
<dbReference type="AlphaFoldDB" id="A0AAE1T6D4"/>
<protein>
    <submittedName>
        <fullName evidence="1">Uncharacterized protein</fullName>
    </submittedName>
</protein>
<name>A0AAE1T6D4_9LAMI</name>
<reference evidence="1" key="2">
    <citation type="journal article" date="2024" name="Plant">
        <title>Genomic evolution and insights into agronomic trait innovations of Sesamum species.</title>
        <authorList>
            <person name="Miao H."/>
            <person name="Wang L."/>
            <person name="Qu L."/>
            <person name="Liu H."/>
            <person name="Sun Y."/>
            <person name="Le M."/>
            <person name="Wang Q."/>
            <person name="Wei S."/>
            <person name="Zheng Y."/>
            <person name="Lin W."/>
            <person name="Duan Y."/>
            <person name="Cao H."/>
            <person name="Xiong S."/>
            <person name="Wang X."/>
            <person name="Wei L."/>
            <person name="Li C."/>
            <person name="Ma Q."/>
            <person name="Ju M."/>
            <person name="Zhao R."/>
            <person name="Li G."/>
            <person name="Mu C."/>
            <person name="Tian Q."/>
            <person name="Mei H."/>
            <person name="Zhang T."/>
            <person name="Gao T."/>
            <person name="Zhang H."/>
        </authorList>
    </citation>
    <scope>NUCLEOTIDE SEQUENCE</scope>
    <source>
        <strain evidence="1">K16</strain>
    </source>
</reference>
<evidence type="ECO:0000313" key="2">
    <source>
        <dbReference type="Proteomes" id="UP001289374"/>
    </source>
</evidence>